<evidence type="ECO:0000256" key="2">
    <source>
        <dbReference type="SAM" id="Phobius"/>
    </source>
</evidence>
<feature type="transmembrane region" description="Helical" evidence="2">
    <location>
        <begin position="57"/>
        <end position="74"/>
    </location>
</feature>
<name>M2QFV7_CERS8</name>
<organism evidence="3 4">
    <name type="scientific">Ceriporiopsis subvermispora (strain B)</name>
    <name type="common">White-rot fungus</name>
    <name type="synonym">Gelatoporia subvermispora</name>
    <dbReference type="NCBI Taxonomy" id="914234"/>
    <lineage>
        <taxon>Eukaryota</taxon>
        <taxon>Fungi</taxon>
        <taxon>Dikarya</taxon>
        <taxon>Basidiomycota</taxon>
        <taxon>Agaricomycotina</taxon>
        <taxon>Agaricomycetes</taxon>
        <taxon>Polyporales</taxon>
        <taxon>Gelatoporiaceae</taxon>
        <taxon>Gelatoporia</taxon>
    </lineage>
</organism>
<keyword evidence="2" id="KW-0472">Membrane</keyword>
<feature type="transmembrane region" description="Helical" evidence="2">
    <location>
        <begin position="12"/>
        <end position="36"/>
    </location>
</feature>
<accession>M2QFV7</accession>
<feature type="compositionally biased region" description="Pro residues" evidence="1">
    <location>
        <begin position="176"/>
        <end position="185"/>
    </location>
</feature>
<keyword evidence="4" id="KW-1185">Reference proteome</keyword>
<dbReference type="OrthoDB" id="2804213at2759"/>
<evidence type="ECO:0000313" key="3">
    <source>
        <dbReference type="EMBL" id="EMD35913.1"/>
    </source>
</evidence>
<sequence>MSMPSIRVLIPSYRLVSTTRTCMILSDMIVVAVTWFHTYKTRKAAQAANIQSSVANLLLRDGTFYFVILALLNATHMSLAITGVFTFLTVFSVPISSIIISRFLLNLRQVDASRRDANWSMPSYVASTTSGATGTFPRGDFVSFLTGNMGKSLDHNPQDELTELDEEFSSGRHYPATPPATPSEC</sequence>
<evidence type="ECO:0000313" key="4">
    <source>
        <dbReference type="Proteomes" id="UP000016930"/>
    </source>
</evidence>
<protein>
    <submittedName>
        <fullName evidence="3">Uncharacterized protein</fullName>
    </submittedName>
</protein>
<keyword evidence="2" id="KW-1133">Transmembrane helix</keyword>
<dbReference type="HOGENOM" id="CLU_1461139_0_0_1"/>
<feature type="transmembrane region" description="Helical" evidence="2">
    <location>
        <begin position="80"/>
        <end position="105"/>
    </location>
</feature>
<feature type="region of interest" description="Disordered" evidence="1">
    <location>
        <begin position="155"/>
        <end position="185"/>
    </location>
</feature>
<gene>
    <name evidence="3" type="ORF">CERSUDRAFT_96139</name>
</gene>
<dbReference type="Proteomes" id="UP000016930">
    <property type="component" value="Unassembled WGS sequence"/>
</dbReference>
<keyword evidence="2" id="KW-0812">Transmembrane</keyword>
<dbReference type="AlphaFoldDB" id="M2QFV7"/>
<dbReference type="EMBL" id="KB445799">
    <property type="protein sequence ID" value="EMD35913.1"/>
    <property type="molecule type" value="Genomic_DNA"/>
</dbReference>
<proteinExistence type="predicted"/>
<reference evidence="3 4" key="1">
    <citation type="journal article" date="2012" name="Proc. Natl. Acad. Sci. U.S.A.">
        <title>Comparative genomics of Ceriporiopsis subvermispora and Phanerochaete chrysosporium provide insight into selective ligninolysis.</title>
        <authorList>
            <person name="Fernandez-Fueyo E."/>
            <person name="Ruiz-Duenas F.J."/>
            <person name="Ferreira P."/>
            <person name="Floudas D."/>
            <person name="Hibbett D.S."/>
            <person name="Canessa P."/>
            <person name="Larrondo L.F."/>
            <person name="James T.Y."/>
            <person name="Seelenfreund D."/>
            <person name="Lobos S."/>
            <person name="Polanco R."/>
            <person name="Tello M."/>
            <person name="Honda Y."/>
            <person name="Watanabe T."/>
            <person name="Watanabe T."/>
            <person name="Ryu J.S."/>
            <person name="Kubicek C.P."/>
            <person name="Schmoll M."/>
            <person name="Gaskell J."/>
            <person name="Hammel K.E."/>
            <person name="St John F.J."/>
            <person name="Vanden Wymelenberg A."/>
            <person name="Sabat G."/>
            <person name="Splinter BonDurant S."/>
            <person name="Syed K."/>
            <person name="Yadav J.S."/>
            <person name="Doddapaneni H."/>
            <person name="Subramanian V."/>
            <person name="Lavin J.L."/>
            <person name="Oguiza J.A."/>
            <person name="Perez G."/>
            <person name="Pisabarro A.G."/>
            <person name="Ramirez L."/>
            <person name="Santoyo F."/>
            <person name="Master E."/>
            <person name="Coutinho P.M."/>
            <person name="Henrissat B."/>
            <person name="Lombard V."/>
            <person name="Magnuson J.K."/>
            <person name="Kuees U."/>
            <person name="Hori C."/>
            <person name="Igarashi K."/>
            <person name="Samejima M."/>
            <person name="Held B.W."/>
            <person name="Barry K.W."/>
            <person name="LaButti K.M."/>
            <person name="Lapidus A."/>
            <person name="Lindquist E.A."/>
            <person name="Lucas S.M."/>
            <person name="Riley R."/>
            <person name="Salamov A.A."/>
            <person name="Hoffmeister D."/>
            <person name="Schwenk D."/>
            <person name="Hadar Y."/>
            <person name="Yarden O."/>
            <person name="de Vries R.P."/>
            <person name="Wiebenga A."/>
            <person name="Stenlid J."/>
            <person name="Eastwood D."/>
            <person name="Grigoriev I.V."/>
            <person name="Berka R.M."/>
            <person name="Blanchette R.A."/>
            <person name="Kersten P."/>
            <person name="Martinez A.T."/>
            <person name="Vicuna R."/>
            <person name="Cullen D."/>
        </authorList>
    </citation>
    <scope>NUCLEOTIDE SEQUENCE [LARGE SCALE GENOMIC DNA]</scope>
    <source>
        <strain evidence="3 4">B</strain>
    </source>
</reference>
<evidence type="ECO:0000256" key="1">
    <source>
        <dbReference type="SAM" id="MobiDB-lite"/>
    </source>
</evidence>